<reference evidence="2" key="2">
    <citation type="submission" date="2017-12" db="EMBL/GenBank/DDBJ databases">
        <title>Genome sequence of the Bar-tailed Godwit (Limosa lapponica baueri).</title>
        <authorList>
            <person name="Lima N.C.B."/>
            <person name="Parody-Merino A.M."/>
            <person name="Battley P.F."/>
            <person name="Fidler A.E."/>
            <person name="Prosdocimi F."/>
        </authorList>
    </citation>
    <scope>NUCLEOTIDE SEQUENCE [LARGE SCALE GENOMIC DNA]</scope>
</reference>
<accession>A0A2I0U056</accession>
<dbReference type="AlphaFoldDB" id="A0A2I0U056"/>
<protein>
    <submittedName>
        <fullName evidence="1">Uncharacterized protein</fullName>
    </submittedName>
</protein>
<evidence type="ECO:0000313" key="1">
    <source>
        <dbReference type="EMBL" id="PKU39466.1"/>
    </source>
</evidence>
<dbReference type="OrthoDB" id="9400965at2759"/>
<proteinExistence type="predicted"/>
<dbReference type="EMBL" id="KZ506479">
    <property type="protein sequence ID" value="PKU39466.1"/>
    <property type="molecule type" value="Genomic_DNA"/>
</dbReference>
<dbReference type="Proteomes" id="UP000233556">
    <property type="component" value="Unassembled WGS sequence"/>
</dbReference>
<gene>
    <name evidence="1" type="ORF">llap_10229</name>
</gene>
<sequence length="91" mass="9634">MAKSVVKLGADCRVALNPFSTHPVTVIAVTRVQDLALDLVELHEVGMGPYLKPVQVPLNGIPSLQCVDCTTQLGVISKLAEGATQSHCPSR</sequence>
<reference evidence="2" key="1">
    <citation type="submission" date="2017-11" db="EMBL/GenBank/DDBJ databases">
        <authorList>
            <person name="Lima N.C."/>
            <person name="Parody-Merino A.M."/>
            <person name="Battley P.F."/>
            <person name="Fidler A.E."/>
            <person name="Prosdocimi F."/>
        </authorList>
    </citation>
    <scope>NUCLEOTIDE SEQUENCE [LARGE SCALE GENOMIC DNA]</scope>
</reference>
<evidence type="ECO:0000313" key="2">
    <source>
        <dbReference type="Proteomes" id="UP000233556"/>
    </source>
</evidence>
<keyword evidence="2" id="KW-1185">Reference proteome</keyword>
<organism evidence="1 2">
    <name type="scientific">Limosa lapponica baueri</name>
    <dbReference type="NCBI Taxonomy" id="1758121"/>
    <lineage>
        <taxon>Eukaryota</taxon>
        <taxon>Metazoa</taxon>
        <taxon>Chordata</taxon>
        <taxon>Craniata</taxon>
        <taxon>Vertebrata</taxon>
        <taxon>Euteleostomi</taxon>
        <taxon>Archelosauria</taxon>
        <taxon>Archosauria</taxon>
        <taxon>Dinosauria</taxon>
        <taxon>Saurischia</taxon>
        <taxon>Theropoda</taxon>
        <taxon>Coelurosauria</taxon>
        <taxon>Aves</taxon>
        <taxon>Neognathae</taxon>
        <taxon>Neoaves</taxon>
        <taxon>Charadriiformes</taxon>
        <taxon>Scolopacidae</taxon>
        <taxon>Limosa</taxon>
    </lineage>
</organism>
<name>A0A2I0U056_LIMLA</name>